<protein>
    <submittedName>
        <fullName evidence="2">Uncharacterized protein</fullName>
    </submittedName>
</protein>
<sequence>MHCVFQSSSARQGSAGGSGAVTTVVSTRRRQLRLQNPGPLSTLIGPAALDRKSVRTCRWREEWVGGARCCRASLRDVVSGQRASKCLHLAAVPAPSRPPHHSKQVTHLEPTSKWPSQKRHAPREAQGSRLDFPPSTVPLQMKPLSSSRAEDEGCEGWIASAFLGPFFPPHIRKHQLIRYATVPSAHMYRLEESRPGVGALPARPHAASLSFCELLPVRRWGTYVTSRSFRYSYRSGRCCSSLALLDVLRTPLAPPSQHPTGSRQSRSLFVVWFRRLCVDGGSALHNSSGVPSEPNKPSPPRLDSVFVSRRLRHGGTTKRFLC</sequence>
<evidence type="ECO:0000313" key="2">
    <source>
        <dbReference type="EMBL" id="KAK1754654.1"/>
    </source>
</evidence>
<keyword evidence="3" id="KW-1185">Reference proteome</keyword>
<feature type="region of interest" description="Disordered" evidence="1">
    <location>
        <begin position="1"/>
        <end position="23"/>
    </location>
</feature>
<proteinExistence type="predicted"/>
<gene>
    <name evidence="2" type="ORF">QBC47DRAFT_223176</name>
</gene>
<dbReference type="AlphaFoldDB" id="A0AAJ0BCB3"/>
<dbReference type="Proteomes" id="UP001239445">
    <property type="component" value="Unassembled WGS sequence"/>
</dbReference>
<comment type="caution">
    <text evidence="2">The sequence shown here is derived from an EMBL/GenBank/DDBJ whole genome shotgun (WGS) entry which is preliminary data.</text>
</comment>
<dbReference type="EMBL" id="MU839835">
    <property type="protein sequence ID" value="KAK1754654.1"/>
    <property type="molecule type" value="Genomic_DNA"/>
</dbReference>
<feature type="region of interest" description="Disordered" evidence="1">
    <location>
        <begin position="92"/>
        <end position="145"/>
    </location>
</feature>
<evidence type="ECO:0000313" key="3">
    <source>
        <dbReference type="Proteomes" id="UP001239445"/>
    </source>
</evidence>
<feature type="compositionally biased region" description="Low complexity" evidence="1">
    <location>
        <begin position="1"/>
        <end position="13"/>
    </location>
</feature>
<accession>A0AAJ0BCB3</accession>
<evidence type="ECO:0000256" key="1">
    <source>
        <dbReference type="SAM" id="MobiDB-lite"/>
    </source>
</evidence>
<organism evidence="2 3">
    <name type="scientific">Echria macrotheca</name>
    <dbReference type="NCBI Taxonomy" id="438768"/>
    <lineage>
        <taxon>Eukaryota</taxon>
        <taxon>Fungi</taxon>
        <taxon>Dikarya</taxon>
        <taxon>Ascomycota</taxon>
        <taxon>Pezizomycotina</taxon>
        <taxon>Sordariomycetes</taxon>
        <taxon>Sordariomycetidae</taxon>
        <taxon>Sordariales</taxon>
        <taxon>Schizotheciaceae</taxon>
        <taxon>Echria</taxon>
    </lineage>
</organism>
<reference evidence="2" key="1">
    <citation type="submission" date="2023-06" db="EMBL/GenBank/DDBJ databases">
        <title>Genome-scale phylogeny and comparative genomics of the fungal order Sordariales.</title>
        <authorList>
            <consortium name="Lawrence Berkeley National Laboratory"/>
            <person name="Hensen N."/>
            <person name="Bonometti L."/>
            <person name="Westerberg I."/>
            <person name="Brannstrom I.O."/>
            <person name="Guillou S."/>
            <person name="Cros-Aarteil S."/>
            <person name="Calhoun S."/>
            <person name="Haridas S."/>
            <person name="Kuo A."/>
            <person name="Mondo S."/>
            <person name="Pangilinan J."/>
            <person name="Riley R."/>
            <person name="Labutti K."/>
            <person name="Andreopoulos B."/>
            <person name="Lipzen A."/>
            <person name="Chen C."/>
            <person name="Yanf M."/>
            <person name="Daum C."/>
            <person name="Ng V."/>
            <person name="Clum A."/>
            <person name="Steindorff A."/>
            <person name="Ohm R."/>
            <person name="Martin F."/>
            <person name="Silar P."/>
            <person name="Natvig D."/>
            <person name="Lalanne C."/>
            <person name="Gautier V."/>
            <person name="Ament-Velasquez S.L."/>
            <person name="Kruys A."/>
            <person name="Hutchinson M.I."/>
            <person name="Powell A.J."/>
            <person name="Barry K."/>
            <person name="Miller A.N."/>
            <person name="Grigoriev I.V."/>
            <person name="Debuchy R."/>
            <person name="Gladieux P."/>
            <person name="Thoren M.H."/>
            <person name="Johannesson H."/>
        </authorList>
    </citation>
    <scope>NUCLEOTIDE SEQUENCE</scope>
    <source>
        <strain evidence="2">PSN4</strain>
    </source>
</reference>
<name>A0AAJ0BCB3_9PEZI</name>